<dbReference type="Proteomes" id="UP000653730">
    <property type="component" value="Unassembled WGS sequence"/>
</dbReference>
<organism evidence="5 6">
    <name type="scientific">Sinomicrobium weinanense</name>
    <dbReference type="NCBI Taxonomy" id="2842200"/>
    <lineage>
        <taxon>Bacteria</taxon>
        <taxon>Pseudomonadati</taxon>
        <taxon>Bacteroidota</taxon>
        <taxon>Flavobacteriia</taxon>
        <taxon>Flavobacteriales</taxon>
        <taxon>Flavobacteriaceae</taxon>
        <taxon>Sinomicrobium</taxon>
    </lineage>
</organism>
<evidence type="ECO:0000256" key="2">
    <source>
        <dbReference type="ARBA" id="ARBA00023125"/>
    </source>
</evidence>
<dbReference type="GO" id="GO:0006355">
    <property type="term" value="P:regulation of DNA-templated transcription"/>
    <property type="evidence" value="ECO:0007669"/>
    <property type="project" value="InterPro"/>
</dbReference>
<gene>
    <name evidence="5" type="ORF">IBL28_12385</name>
</gene>
<keyword evidence="2" id="KW-0238">DNA-binding</keyword>
<dbReference type="CDD" id="cd06170">
    <property type="entry name" value="LuxR_C_like"/>
    <property type="match status" value="1"/>
</dbReference>
<feature type="domain" description="HTH luxR-type" evidence="4">
    <location>
        <begin position="148"/>
        <end position="213"/>
    </location>
</feature>
<dbReference type="PANTHER" id="PTHR44688">
    <property type="entry name" value="DNA-BINDING TRANSCRIPTIONAL ACTIVATOR DEVR_DOSR"/>
    <property type="match status" value="1"/>
</dbReference>
<dbReference type="Gene3D" id="1.10.10.10">
    <property type="entry name" value="Winged helix-like DNA-binding domain superfamily/Winged helix DNA-binding domain"/>
    <property type="match status" value="1"/>
</dbReference>
<dbReference type="InterPro" id="IPR036388">
    <property type="entry name" value="WH-like_DNA-bd_sf"/>
</dbReference>
<dbReference type="InterPro" id="IPR016032">
    <property type="entry name" value="Sig_transdc_resp-reg_C-effctor"/>
</dbReference>
<evidence type="ECO:0000313" key="5">
    <source>
        <dbReference type="EMBL" id="MBC9796772.1"/>
    </source>
</evidence>
<keyword evidence="1" id="KW-0805">Transcription regulation</keyword>
<evidence type="ECO:0000313" key="6">
    <source>
        <dbReference type="Proteomes" id="UP000653730"/>
    </source>
</evidence>
<dbReference type="EMBL" id="JACVDC010000036">
    <property type="protein sequence ID" value="MBC9796772.1"/>
    <property type="molecule type" value="Genomic_DNA"/>
</dbReference>
<name>A0A926JSM3_9FLAO</name>
<evidence type="ECO:0000259" key="4">
    <source>
        <dbReference type="PROSITE" id="PS50043"/>
    </source>
</evidence>
<evidence type="ECO:0000256" key="3">
    <source>
        <dbReference type="ARBA" id="ARBA00023163"/>
    </source>
</evidence>
<sequence length="221" mass="25425">MLLEVFALQSHTFIGIFDTIRSCYIFQTSNTLDSAINKDNTDHYLGFVHNKKIQNRIIDLETEIIAQFTQEEKKDVRIFICGGYPVRADQNRIKHLLQRIPLAFGPKVYPGIYLDNIQNVAHLISGDGYWLRIKTGEKVYSWFSDEEKLLRHDIISKREKEVIKCWAHGYSLSKIGDTLFISINTVKNHLKACRNRLLARDNASLVQLCLLSGTIRPGAFL</sequence>
<dbReference type="PANTHER" id="PTHR44688:SF16">
    <property type="entry name" value="DNA-BINDING TRANSCRIPTIONAL ACTIVATOR DEVR_DOSR"/>
    <property type="match status" value="1"/>
</dbReference>
<keyword evidence="3" id="KW-0804">Transcription</keyword>
<accession>A0A926JSM3</accession>
<protein>
    <submittedName>
        <fullName evidence="5">Helix-turn-helix transcriptional regulator</fullName>
    </submittedName>
</protein>
<dbReference type="RefSeq" id="WP_187965917.1">
    <property type="nucleotide sequence ID" value="NZ_JACVDC010000036.1"/>
</dbReference>
<keyword evidence="6" id="KW-1185">Reference proteome</keyword>
<reference evidence="5 6" key="1">
    <citation type="submission" date="2020-09" db="EMBL/GenBank/DDBJ databases">
        <title>Sinomicrobium weinanense sp. nov., a halophilic bacteria isolated from saline-alkali soil.</title>
        <authorList>
            <person name="Wu P."/>
            <person name="Ren H."/>
            <person name="Mei Y."/>
            <person name="Liang Y."/>
            <person name="Chen Z."/>
        </authorList>
    </citation>
    <scope>NUCLEOTIDE SEQUENCE [LARGE SCALE GENOMIC DNA]</scope>
    <source>
        <strain evidence="5 6">FJxs</strain>
    </source>
</reference>
<comment type="caution">
    <text evidence="5">The sequence shown here is derived from an EMBL/GenBank/DDBJ whole genome shotgun (WGS) entry which is preliminary data.</text>
</comment>
<evidence type="ECO:0000256" key="1">
    <source>
        <dbReference type="ARBA" id="ARBA00023015"/>
    </source>
</evidence>
<dbReference type="SUPFAM" id="SSF46894">
    <property type="entry name" value="C-terminal effector domain of the bipartite response regulators"/>
    <property type="match status" value="1"/>
</dbReference>
<dbReference type="Pfam" id="PF00196">
    <property type="entry name" value="GerE"/>
    <property type="match status" value="1"/>
</dbReference>
<dbReference type="AlphaFoldDB" id="A0A926JSM3"/>
<proteinExistence type="predicted"/>
<dbReference type="PRINTS" id="PR00038">
    <property type="entry name" value="HTHLUXR"/>
</dbReference>
<dbReference type="PROSITE" id="PS50043">
    <property type="entry name" value="HTH_LUXR_2"/>
    <property type="match status" value="1"/>
</dbReference>
<dbReference type="GO" id="GO:0003677">
    <property type="term" value="F:DNA binding"/>
    <property type="evidence" value="ECO:0007669"/>
    <property type="project" value="UniProtKB-KW"/>
</dbReference>
<dbReference type="InterPro" id="IPR000792">
    <property type="entry name" value="Tscrpt_reg_LuxR_C"/>
</dbReference>
<dbReference type="SMART" id="SM00421">
    <property type="entry name" value="HTH_LUXR"/>
    <property type="match status" value="1"/>
</dbReference>